<dbReference type="AlphaFoldDB" id="A0A1G8US15"/>
<dbReference type="OrthoDB" id="3630048at2"/>
<name>A0A1G8US15_9ACTN</name>
<dbReference type="InterPro" id="IPR036388">
    <property type="entry name" value="WH-like_DNA-bd_sf"/>
</dbReference>
<feature type="domain" description="HTH arsR-type" evidence="1">
    <location>
        <begin position="1"/>
        <end position="92"/>
    </location>
</feature>
<dbReference type="InterPro" id="IPR001845">
    <property type="entry name" value="HTH_ArsR_DNA-bd_dom"/>
</dbReference>
<reference evidence="2 3" key="1">
    <citation type="submission" date="2016-10" db="EMBL/GenBank/DDBJ databases">
        <authorList>
            <person name="de Groot N.N."/>
        </authorList>
    </citation>
    <scope>NUCLEOTIDE SEQUENCE [LARGE SCALE GENOMIC DNA]</scope>
    <source>
        <strain evidence="2 3">CGMCC 4.6533</strain>
    </source>
</reference>
<dbReference type="Proteomes" id="UP000199202">
    <property type="component" value="Unassembled WGS sequence"/>
</dbReference>
<organism evidence="2 3">
    <name type="scientific">Nonomuraea jiangxiensis</name>
    <dbReference type="NCBI Taxonomy" id="633440"/>
    <lineage>
        <taxon>Bacteria</taxon>
        <taxon>Bacillati</taxon>
        <taxon>Actinomycetota</taxon>
        <taxon>Actinomycetes</taxon>
        <taxon>Streptosporangiales</taxon>
        <taxon>Streptosporangiaceae</taxon>
        <taxon>Nonomuraea</taxon>
    </lineage>
</organism>
<dbReference type="EMBL" id="FNDJ01000011">
    <property type="protein sequence ID" value="SDJ56357.1"/>
    <property type="molecule type" value="Genomic_DNA"/>
</dbReference>
<dbReference type="RefSeq" id="WP_090935996.1">
    <property type="nucleotide sequence ID" value="NZ_FNDJ01000011.1"/>
</dbReference>
<protein>
    <submittedName>
        <fullName evidence="2">Helix-turn-helix domain-containing protein</fullName>
    </submittedName>
</protein>
<evidence type="ECO:0000313" key="2">
    <source>
        <dbReference type="EMBL" id="SDJ56357.1"/>
    </source>
</evidence>
<dbReference type="PROSITE" id="PS50987">
    <property type="entry name" value="HTH_ARSR_2"/>
    <property type="match status" value="1"/>
</dbReference>
<keyword evidence="3" id="KW-1185">Reference proteome</keyword>
<dbReference type="PANTHER" id="PTHR38600:SF1">
    <property type="entry name" value="TRANSCRIPTIONAL REGULATORY PROTEIN"/>
    <property type="match status" value="1"/>
</dbReference>
<dbReference type="SUPFAM" id="SSF46785">
    <property type="entry name" value="Winged helix' DNA-binding domain"/>
    <property type="match status" value="1"/>
</dbReference>
<dbReference type="InterPro" id="IPR036390">
    <property type="entry name" value="WH_DNA-bd_sf"/>
</dbReference>
<evidence type="ECO:0000313" key="3">
    <source>
        <dbReference type="Proteomes" id="UP000199202"/>
    </source>
</evidence>
<dbReference type="Pfam" id="PF12840">
    <property type="entry name" value="HTH_20"/>
    <property type="match status" value="1"/>
</dbReference>
<dbReference type="GO" id="GO:0003700">
    <property type="term" value="F:DNA-binding transcription factor activity"/>
    <property type="evidence" value="ECO:0007669"/>
    <property type="project" value="InterPro"/>
</dbReference>
<accession>A0A1G8US15</accession>
<dbReference type="PRINTS" id="PR00778">
    <property type="entry name" value="HTHARSR"/>
</dbReference>
<gene>
    <name evidence="2" type="ORF">SAMN05421869_11172</name>
</gene>
<sequence length="108" mass="11941">MPAEAAVEVLAALAEPMRWRLLALLSAEAQSASALSRTLPVSRTAVQKHLAVLERSDLVRRTRVGREIRYAVHTEPLTSIGRWMAEVAAVWDTRLAALKRLAEDVGDR</sequence>
<evidence type="ECO:0000259" key="1">
    <source>
        <dbReference type="PROSITE" id="PS50987"/>
    </source>
</evidence>
<dbReference type="PANTHER" id="PTHR38600">
    <property type="entry name" value="TRANSCRIPTIONAL REGULATORY PROTEIN"/>
    <property type="match status" value="1"/>
</dbReference>
<dbReference type="Gene3D" id="1.10.10.10">
    <property type="entry name" value="Winged helix-like DNA-binding domain superfamily/Winged helix DNA-binding domain"/>
    <property type="match status" value="1"/>
</dbReference>
<dbReference type="CDD" id="cd00090">
    <property type="entry name" value="HTH_ARSR"/>
    <property type="match status" value="1"/>
</dbReference>
<dbReference type="SMART" id="SM00418">
    <property type="entry name" value="HTH_ARSR"/>
    <property type="match status" value="1"/>
</dbReference>
<dbReference type="STRING" id="633440.SAMN05421869_11172"/>
<dbReference type="InterPro" id="IPR011991">
    <property type="entry name" value="ArsR-like_HTH"/>
</dbReference>
<dbReference type="NCBIfam" id="NF033788">
    <property type="entry name" value="HTH_metalloreg"/>
    <property type="match status" value="1"/>
</dbReference>
<proteinExistence type="predicted"/>